<dbReference type="Pfam" id="PF18962">
    <property type="entry name" value="Por_Secre_tail"/>
    <property type="match status" value="1"/>
</dbReference>
<evidence type="ECO:0000313" key="2">
    <source>
        <dbReference type="EMBL" id="MDO7877670.1"/>
    </source>
</evidence>
<dbReference type="Proteomes" id="UP001176429">
    <property type="component" value="Unassembled WGS sequence"/>
</dbReference>
<dbReference type="InterPro" id="IPR026444">
    <property type="entry name" value="Secre_tail"/>
</dbReference>
<evidence type="ECO:0000313" key="3">
    <source>
        <dbReference type="Proteomes" id="UP001176429"/>
    </source>
</evidence>
<keyword evidence="3" id="KW-1185">Reference proteome</keyword>
<name>A0ABT9BHE4_9BACT</name>
<dbReference type="RefSeq" id="WP_305009124.1">
    <property type="nucleotide sequence ID" value="NZ_JAUQSY010000024.1"/>
</dbReference>
<dbReference type="NCBIfam" id="TIGR04183">
    <property type="entry name" value="Por_Secre_tail"/>
    <property type="match status" value="1"/>
</dbReference>
<feature type="domain" description="Secretion system C-terminal sorting" evidence="1">
    <location>
        <begin position="47"/>
        <end position="112"/>
    </location>
</feature>
<protein>
    <submittedName>
        <fullName evidence="2">T9SS type A sorting domain-containing protein</fullName>
    </submittedName>
</protein>
<sequence length="119" mass="12981">DLVVLREKDSNGNSLVFGTGTNRYWKVYLNTSTVSGTTQFAEAPFALYPNPVTSQFLLTGLPALSAQYTILDNLGRTLQSGNFLPTSEPKVNVHGLPSGLYLLQVNQAGSSRTLRFVKE</sequence>
<accession>A0ABT9BHE4</accession>
<evidence type="ECO:0000259" key="1">
    <source>
        <dbReference type="Pfam" id="PF18962"/>
    </source>
</evidence>
<gene>
    <name evidence="2" type="ORF">Q5H93_23225</name>
</gene>
<proteinExistence type="predicted"/>
<feature type="non-terminal residue" evidence="2">
    <location>
        <position position="1"/>
    </location>
</feature>
<comment type="caution">
    <text evidence="2">The sequence shown here is derived from an EMBL/GenBank/DDBJ whole genome shotgun (WGS) entry which is preliminary data.</text>
</comment>
<dbReference type="EMBL" id="JAUQSY010000024">
    <property type="protein sequence ID" value="MDO7877670.1"/>
    <property type="molecule type" value="Genomic_DNA"/>
</dbReference>
<organism evidence="2 3">
    <name type="scientific">Hymenobacter aranciens</name>
    <dbReference type="NCBI Taxonomy" id="3063996"/>
    <lineage>
        <taxon>Bacteria</taxon>
        <taxon>Pseudomonadati</taxon>
        <taxon>Bacteroidota</taxon>
        <taxon>Cytophagia</taxon>
        <taxon>Cytophagales</taxon>
        <taxon>Hymenobacteraceae</taxon>
        <taxon>Hymenobacter</taxon>
    </lineage>
</organism>
<reference evidence="2" key="1">
    <citation type="submission" date="2023-07" db="EMBL/GenBank/DDBJ databases">
        <authorList>
            <person name="Kim M.K."/>
        </authorList>
    </citation>
    <scope>NUCLEOTIDE SEQUENCE</scope>
    <source>
        <strain evidence="2">ASUV-10-1</strain>
    </source>
</reference>